<dbReference type="Proteomes" id="UP001499909">
    <property type="component" value="Unassembled WGS sequence"/>
</dbReference>
<reference evidence="3" key="1">
    <citation type="journal article" date="2019" name="Int. J. Syst. Evol. Microbiol.">
        <title>The Global Catalogue of Microorganisms (GCM) 10K type strain sequencing project: providing services to taxonomists for standard genome sequencing and annotation.</title>
        <authorList>
            <consortium name="The Broad Institute Genomics Platform"/>
            <consortium name="The Broad Institute Genome Sequencing Center for Infectious Disease"/>
            <person name="Wu L."/>
            <person name="Ma J."/>
        </authorList>
    </citation>
    <scope>NUCLEOTIDE SEQUENCE [LARGE SCALE GENOMIC DNA]</scope>
    <source>
        <strain evidence="3">JCM 17214</strain>
    </source>
</reference>
<keyword evidence="3" id="KW-1185">Reference proteome</keyword>
<name>A0ABP7MFG4_9BACT</name>
<evidence type="ECO:0000313" key="2">
    <source>
        <dbReference type="EMBL" id="GAA3922085.1"/>
    </source>
</evidence>
<evidence type="ECO:0000256" key="1">
    <source>
        <dbReference type="SAM" id="SignalP"/>
    </source>
</evidence>
<feature type="chain" id="PRO_5045158750" evidence="1">
    <location>
        <begin position="21"/>
        <end position="121"/>
    </location>
</feature>
<feature type="signal peptide" evidence="1">
    <location>
        <begin position="1"/>
        <end position="20"/>
    </location>
</feature>
<accession>A0ABP7MFG4</accession>
<keyword evidence="1" id="KW-0732">Signal</keyword>
<dbReference type="RefSeq" id="WP_345109670.1">
    <property type="nucleotide sequence ID" value="NZ_BAABDH010000012.1"/>
</dbReference>
<dbReference type="EMBL" id="BAABDH010000012">
    <property type="protein sequence ID" value="GAA3922085.1"/>
    <property type="molecule type" value="Genomic_DNA"/>
</dbReference>
<organism evidence="2 3">
    <name type="scientific">Hymenobacter algoricola</name>
    <dbReference type="NCBI Taxonomy" id="486267"/>
    <lineage>
        <taxon>Bacteria</taxon>
        <taxon>Pseudomonadati</taxon>
        <taxon>Bacteroidota</taxon>
        <taxon>Cytophagia</taxon>
        <taxon>Cytophagales</taxon>
        <taxon>Hymenobacteraceae</taxon>
        <taxon>Hymenobacter</taxon>
    </lineage>
</organism>
<comment type="caution">
    <text evidence="2">The sequence shown here is derived from an EMBL/GenBank/DDBJ whole genome shotgun (WGS) entry which is preliminary data.</text>
</comment>
<protein>
    <submittedName>
        <fullName evidence="2">Uncharacterized protein</fullName>
    </submittedName>
</protein>
<gene>
    <name evidence="2" type="ORF">GCM10022406_05240</name>
</gene>
<sequence>MKKKLLAAALLLTAVGTWSFYPKPAEPSGTMMVISNMSFGLDAQASIITVAPDGTQKEKEIDFSRGSAKRMAANTTIVHKAALGVINEYSRAGWHLVGSAPTVISQTGNTIFSQNIYTLEK</sequence>
<evidence type="ECO:0000313" key="3">
    <source>
        <dbReference type="Proteomes" id="UP001499909"/>
    </source>
</evidence>
<proteinExistence type="predicted"/>